<evidence type="ECO:0000256" key="1">
    <source>
        <dbReference type="ARBA" id="ARBA00033738"/>
    </source>
</evidence>
<dbReference type="KEGG" id="aho:Ahos_1677"/>
<keyword evidence="4" id="KW-1185">Reference proteome</keyword>
<dbReference type="Proteomes" id="UP000008458">
    <property type="component" value="Chromosome"/>
</dbReference>
<gene>
    <name evidence="3" type="ordered locus">Ahos_1677</name>
</gene>
<evidence type="ECO:0000313" key="4">
    <source>
        <dbReference type="Proteomes" id="UP000008458"/>
    </source>
</evidence>
<sequence>MDKEEETRAIRGALMAELDAINYYLQQGRLFNKEFIKKVHEDIAKEEITHFGEFLRLLYENSKEDFDYIIKGWNEASKLIGSNVDFPLKVENTIVNKNPEHPENSLESFVYNALQKRKIRKIGKIIKYDEESISVYEIEEKDSEIVQKNDSTTYNLQFLNVQFNIRSDLPLNKVFNVAYKAGLKYSNKEDLTLLSSHPLSLLKSGKRENKSDWEVPGNIANDIIKAKEEIESLGYSDITVILSPIIYSKLFRVYDKSGVYEYELLRHCCEIETSPLITGAVVISKDSFYILEKDEAIVEFLGKEGVYSTYLISGKISPYLIDKNACIIYE</sequence>
<dbReference type="Gene3D" id="6.10.140.1960">
    <property type="match status" value="1"/>
</dbReference>
<dbReference type="AlphaFoldDB" id="F4B6D4"/>
<evidence type="ECO:0000256" key="2">
    <source>
        <dbReference type="ARBA" id="ARBA00033787"/>
    </source>
</evidence>
<proteinExistence type="predicted"/>
<dbReference type="PANTHER" id="PTHR37165">
    <property type="entry name" value="PEPTIDASE U56 FAMILY"/>
    <property type="match status" value="1"/>
</dbReference>
<dbReference type="Pfam" id="PF04454">
    <property type="entry name" value="Linocin_M18"/>
    <property type="match status" value="1"/>
</dbReference>
<dbReference type="Gene3D" id="3.30.2320.10">
    <property type="entry name" value="hypothetical protein PF0899 domain"/>
    <property type="match status" value="1"/>
</dbReference>
<accession>F4B6D4</accession>
<keyword evidence="2" id="KW-1284">Encapsulin nanocompartment</keyword>
<protein>
    <submittedName>
        <fullName evidence="3">Ferritin-like domain protein, linocin M18-like domain protein</fullName>
    </submittedName>
</protein>
<name>F4B6D4_ACIHW</name>
<comment type="subcellular location">
    <subcellularLocation>
        <location evidence="1">Encapsulin nanocompartment</location>
    </subcellularLocation>
</comment>
<dbReference type="InterPro" id="IPR009078">
    <property type="entry name" value="Ferritin-like_SF"/>
</dbReference>
<reference key="2">
    <citation type="journal article" date="2011" name="Extremophiles">
        <title>Genomic analyses of Acidianus hospitalis W1 a host for studying crenarchaeal virus and plasmid life cycles.</title>
        <authorList>
            <person name="You X.Y."/>
            <person name="Liu C."/>
            <person name="Wang S.Y."/>
            <person name="Jiang C.Y."/>
            <person name="Shah S.A."/>
            <person name="Prangishvili D."/>
            <person name="Liu S.J."/>
            <person name="Garrett R.A."/>
        </authorList>
    </citation>
    <scope>NUCLEOTIDE SEQUENCE</scope>
    <source>
        <strain>W1</strain>
    </source>
</reference>
<dbReference type="eggNOG" id="arCOG05908">
    <property type="taxonomic scope" value="Archaea"/>
</dbReference>
<dbReference type="HOGENOM" id="CLU_067492_0_0_2"/>
<dbReference type="SUPFAM" id="SSF47240">
    <property type="entry name" value="Ferritin-like"/>
    <property type="match status" value="1"/>
</dbReference>
<dbReference type="EMBL" id="CP002535">
    <property type="protein sequence ID" value="AEE94554.1"/>
    <property type="molecule type" value="Genomic_DNA"/>
</dbReference>
<organism evidence="3 4">
    <name type="scientific">Acidianus hospitalis (strain W1)</name>
    <dbReference type="NCBI Taxonomy" id="933801"/>
    <lineage>
        <taxon>Archaea</taxon>
        <taxon>Thermoproteota</taxon>
        <taxon>Thermoprotei</taxon>
        <taxon>Sulfolobales</taxon>
        <taxon>Sulfolobaceae</taxon>
        <taxon>Acidianus</taxon>
    </lineage>
</organism>
<dbReference type="PANTHER" id="PTHR37165:SF1">
    <property type="entry name" value="TYPE 1 ENCAPSULIN SHELL PROTEIN"/>
    <property type="match status" value="1"/>
</dbReference>
<dbReference type="InterPro" id="IPR051429">
    <property type="entry name" value="Encapsulin_nc"/>
</dbReference>
<dbReference type="GO" id="GO:0140737">
    <property type="term" value="C:encapsulin nanocompartment"/>
    <property type="evidence" value="ECO:0007669"/>
    <property type="project" value="UniProtKB-SubCell"/>
</dbReference>
<dbReference type="STRING" id="933801.Ahos_1677"/>
<reference evidence="3 4" key="1">
    <citation type="journal article" date="2011" name="Extremophiles">
        <title>Genomic analysis of Acidianus hospitalis W1 a host for studying crenarchaeal virus and plasmid life cycles.</title>
        <authorList>
            <person name="You X.Y."/>
            <person name="Liu C."/>
            <person name="Wang S.Y."/>
            <person name="Jiang C.Y."/>
            <person name="Shah S.A."/>
            <person name="Prangishvili D."/>
            <person name="She Q."/>
            <person name="Liu S.J."/>
            <person name="Garrett R.A."/>
        </authorList>
    </citation>
    <scope>NUCLEOTIDE SEQUENCE [LARGE SCALE GENOMIC DNA]</scope>
    <source>
        <strain evidence="3 4">W1</strain>
    </source>
</reference>
<evidence type="ECO:0000313" key="3">
    <source>
        <dbReference type="EMBL" id="AEE94554.1"/>
    </source>
</evidence>
<dbReference type="CDD" id="cd00657">
    <property type="entry name" value="Ferritin_like"/>
    <property type="match status" value="1"/>
</dbReference>
<dbReference type="InterPro" id="IPR007544">
    <property type="entry name" value="ENCAP"/>
</dbReference>